<proteinExistence type="predicted"/>
<dbReference type="EMBL" id="JAWWNJ010000157">
    <property type="protein sequence ID" value="KAK6980700.1"/>
    <property type="molecule type" value="Genomic_DNA"/>
</dbReference>
<name>A0AAV9ZED5_9AGAR</name>
<comment type="caution">
    <text evidence="1">The sequence shown here is derived from an EMBL/GenBank/DDBJ whole genome shotgun (WGS) entry which is preliminary data.</text>
</comment>
<dbReference type="AlphaFoldDB" id="A0AAV9ZED5"/>
<gene>
    <name evidence="1" type="ORF">R3P38DRAFT_3235306</name>
</gene>
<protein>
    <submittedName>
        <fullName evidence="1">Uncharacterized protein</fullName>
    </submittedName>
</protein>
<evidence type="ECO:0000313" key="1">
    <source>
        <dbReference type="EMBL" id="KAK6980700.1"/>
    </source>
</evidence>
<accession>A0AAV9ZED5</accession>
<reference evidence="1 2" key="1">
    <citation type="journal article" date="2024" name="J Genomics">
        <title>Draft genome sequencing and assembly of Favolaschia claudopus CIRM-BRFM 2984 isolated from oak limbs.</title>
        <authorList>
            <person name="Navarro D."/>
            <person name="Drula E."/>
            <person name="Chaduli D."/>
            <person name="Cazenave R."/>
            <person name="Ahrendt S."/>
            <person name="Wang J."/>
            <person name="Lipzen A."/>
            <person name="Daum C."/>
            <person name="Barry K."/>
            <person name="Grigoriev I.V."/>
            <person name="Favel A."/>
            <person name="Rosso M.N."/>
            <person name="Martin F."/>
        </authorList>
    </citation>
    <scope>NUCLEOTIDE SEQUENCE [LARGE SCALE GENOMIC DNA]</scope>
    <source>
        <strain evidence="1 2">CIRM-BRFM 2984</strain>
    </source>
</reference>
<dbReference type="Proteomes" id="UP001362999">
    <property type="component" value="Unassembled WGS sequence"/>
</dbReference>
<evidence type="ECO:0000313" key="2">
    <source>
        <dbReference type="Proteomes" id="UP001362999"/>
    </source>
</evidence>
<keyword evidence="2" id="KW-1185">Reference proteome</keyword>
<organism evidence="1 2">
    <name type="scientific">Favolaschia claudopus</name>
    <dbReference type="NCBI Taxonomy" id="2862362"/>
    <lineage>
        <taxon>Eukaryota</taxon>
        <taxon>Fungi</taxon>
        <taxon>Dikarya</taxon>
        <taxon>Basidiomycota</taxon>
        <taxon>Agaricomycotina</taxon>
        <taxon>Agaricomycetes</taxon>
        <taxon>Agaricomycetidae</taxon>
        <taxon>Agaricales</taxon>
        <taxon>Marasmiineae</taxon>
        <taxon>Mycenaceae</taxon>
        <taxon>Favolaschia</taxon>
    </lineage>
</organism>
<sequence>MTRLLPTLTQQPEHQDFASVPLASTLRRADSLDSASAPAYDDLAMRGLLTLGPSLYSKQTPYVDLKKCPELLPNIPPPASRARQSNALPDAAQAPPCSLAHPLVYLRPPVPPLRRNLSPSVPPDSPLCPAEVELLVSNPVTVICWTQNGTLGKALTIYPRADSNIRLADNKILLGAHTIEKGNRVQRFIPVRRNGRMTGKGWWSRVKWDSAIPVRSDGSSRILLRYNGVDRMPDWDAQIAALH</sequence>